<dbReference type="PIRSF" id="PIRSF002889">
    <property type="entry name" value="Rod_FlgB"/>
    <property type="match status" value="1"/>
</dbReference>
<proteinExistence type="inferred from homology"/>
<evidence type="ECO:0000256" key="2">
    <source>
        <dbReference type="ARBA" id="ARBA00009677"/>
    </source>
</evidence>
<evidence type="ECO:0000256" key="4">
    <source>
        <dbReference type="ARBA" id="ARBA00023143"/>
    </source>
</evidence>
<keyword evidence="4 6" id="KW-0975">Bacterial flagellum</keyword>
<comment type="function">
    <text evidence="5 6">Structural component of flagellum, the bacterial motility apparatus. Part of the rod structure of flagellar basal body.</text>
</comment>
<comment type="subunit">
    <text evidence="6">The basal body constitutes a major portion of the flagellar organelle and consists of a number of rings mounted on a central rod.</text>
</comment>
<gene>
    <name evidence="7" type="ORF">J2Z37_000770</name>
</gene>
<evidence type="ECO:0000256" key="1">
    <source>
        <dbReference type="ARBA" id="ARBA00004117"/>
    </source>
</evidence>
<comment type="subcellular location">
    <subcellularLocation>
        <location evidence="1 6">Bacterial flagellum basal body</location>
    </subcellularLocation>
</comment>
<sequence length="132" mass="14725">MSIPLLNILERSLDASSMRQRAISNNLANSGTPDYQPQRVAFEEQLKMALDQNSSDFVGRRTDTRHIPIGKSSVLPTPTLKTEDIVMNNDGNGVDVDYEMASLSKNSLWYNAMAQQINHEFNLLKTAIKGRG</sequence>
<dbReference type="Proteomes" id="UP001519343">
    <property type="component" value="Unassembled WGS sequence"/>
</dbReference>
<dbReference type="PANTHER" id="PTHR30435">
    <property type="entry name" value="FLAGELLAR PROTEIN"/>
    <property type="match status" value="1"/>
</dbReference>
<protein>
    <recommendedName>
        <fullName evidence="3 6">Flagellar basal body rod protein FlgB</fullName>
    </recommendedName>
</protein>
<dbReference type="PANTHER" id="PTHR30435:SF12">
    <property type="entry name" value="FLAGELLAR BASAL BODY ROD PROTEIN FLGB"/>
    <property type="match status" value="1"/>
</dbReference>
<keyword evidence="7" id="KW-0966">Cell projection</keyword>
<evidence type="ECO:0000313" key="7">
    <source>
        <dbReference type="EMBL" id="MBP1930783.1"/>
    </source>
</evidence>
<evidence type="ECO:0000256" key="5">
    <source>
        <dbReference type="ARBA" id="ARBA00024934"/>
    </source>
</evidence>
<dbReference type="InterPro" id="IPR006300">
    <property type="entry name" value="FlgB"/>
</dbReference>
<comment type="similarity">
    <text evidence="2 6">Belongs to the flagella basal body rod proteins family.</text>
</comment>
<comment type="caution">
    <text evidence="7">The sequence shown here is derived from an EMBL/GenBank/DDBJ whole genome shotgun (WGS) entry which is preliminary data.</text>
</comment>
<keyword evidence="7" id="KW-0969">Cilium</keyword>
<keyword evidence="7" id="KW-0282">Flagellum</keyword>
<organism evidence="7 8">
    <name type="scientific">Ammoniphilus resinae</name>
    <dbReference type="NCBI Taxonomy" id="861532"/>
    <lineage>
        <taxon>Bacteria</taxon>
        <taxon>Bacillati</taxon>
        <taxon>Bacillota</taxon>
        <taxon>Bacilli</taxon>
        <taxon>Bacillales</taxon>
        <taxon>Paenibacillaceae</taxon>
        <taxon>Aneurinibacillus group</taxon>
        <taxon>Ammoniphilus</taxon>
    </lineage>
</organism>
<evidence type="ECO:0000256" key="3">
    <source>
        <dbReference type="ARBA" id="ARBA00014376"/>
    </source>
</evidence>
<accession>A0ABS4GKK6</accession>
<reference evidence="7 8" key="1">
    <citation type="submission" date="2021-03" db="EMBL/GenBank/DDBJ databases">
        <title>Genomic Encyclopedia of Type Strains, Phase IV (KMG-IV): sequencing the most valuable type-strain genomes for metagenomic binning, comparative biology and taxonomic classification.</title>
        <authorList>
            <person name="Goeker M."/>
        </authorList>
    </citation>
    <scope>NUCLEOTIDE SEQUENCE [LARGE SCALE GENOMIC DNA]</scope>
    <source>
        <strain evidence="7 8">DSM 24738</strain>
    </source>
</reference>
<evidence type="ECO:0000256" key="6">
    <source>
        <dbReference type="PIRNR" id="PIRNR002889"/>
    </source>
</evidence>
<dbReference type="NCBIfam" id="TIGR01396">
    <property type="entry name" value="FlgB"/>
    <property type="match status" value="1"/>
</dbReference>
<name>A0ABS4GKK6_9BACL</name>
<dbReference type="EMBL" id="JAGGKT010000001">
    <property type="protein sequence ID" value="MBP1930783.1"/>
    <property type="molecule type" value="Genomic_DNA"/>
</dbReference>
<dbReference type="RefSeq" id="WP_209808852.1">
    <property type="nucleotide sequence ID" value="NZ_JAGGKT010000001.1"/>
</dbReference>
<keyword evidence="8" id="KW-1185">Reference proteome</keyword>
<evidence type="ECO:0000313" key="8">
    <source>
        <dbReference type="Proteomes" id="UP001519343"/>
    </source>
</evidence>